<dbReference type="PANTHER" id="PTHR48071">
    <property type="entry name" value="SRCR DOMAIN-CONTAINING PROTEIN"/>
    <property type="match status" value="1"/>
</dbReference>
<dbReference type="InterPro" id="IPR036772">
    <property type="entry name" value="SRCR-like_dom_sf"/>
</dbReference>
<organism evidence="2 3">
    <name type="scientific">Paramuricea clavata</name>
    <name type="common">Red gorgonian</name>
    <name type="synonym">Violescent sea-whip</name>
    <dbReference type="NCBI Taxonomy" id="317549"/>
    <lineage>
        <taxon>Eukaryota</taxon>
        <taxon>Metazoa</taxon>
        <taxon>Cnidaria</taxon>
        <taxon>Anthozoa</taxon>
        <taxon>Octocorallia</taxon>
        <taxon>Malacalcyonacea</taxon>
        <taxon>Plexauridae</taxon>
        <taxon>Paramuricea</taxon>
    </lineage>
</organism>
<dbReference type="Gene3D" id="3.10.250.10">
    <property type="entry name" value="SRCR-like domain"/>
    <property type="match status" value="1"/>
</dbReference>
<dbReference type="OrthoDB" id="547291at2759"/>
<evidence type="ECO:0000256" key="1">
    <source>
        <dbReference type="PROSITE-ProRule" id="PRU00196"/>
    </source>
</evidence>
<dbReference type="Pfam" id="PF00530">
    <property type="entry name" value="SRCR"/>
    <property type="match status" value="1"/>
</dbReference>
<evidence type="ECO:0000313" key="3">
    <source>
        <dbReference type="Proteomes" id="UP001152795"/>
    </source>
</evidence>
<feature type="disulfide bond" evidence="1">
    <location>
        <begin position="95"/>
        <end position="105"/>
    </location>
</feature>
<comment type="caution">
    <text evidence="2">The sequence shown here is derived from an EMBL/GenBank/DDBJ whole genome shotgun (WGS) entry which is preliminary data.</text>
</comment>
<proteinExistence type="predicted"/>
<keyword evidence="1" id="KW-1015">Disulfide bond</keyword>
<dbReference type="FunFam" id="3.10.250.10:FF:000032">
    <property type="entry name" value="Si:dkey-14d8.20"/>
    <property type="match status" value="1"/>
</dbReference>
<accession>A0A7D9EFX8</accession>
<reference evidence="2" key="1">
    <citation type="submission" date="2020-04" db="EMBL/GenBank/DDBJ databases">
        <authorList>
            <person name="Alioto T."/>
            <person name="Alioto T."/>
            <person name="Gomez Garrido J."/>
        </authorList>
    </citation>
    <scope>NUCLEOTIDE SEQUENCE</scope>
    <source>
        <strain evidence="2">A484AB</strain>
    </source>
</reference>
<comment type="caution">
    <text evidence="1">Lacks conserved residue(s) required for the propagation of feature annotation.</text>
</comment>
<name>A0A7D9EFX8_PARCT</name>
<dbReference type="PROSITE" id="PS50287">
    <property type="entry name" value="SRCR_2"/>
    <property type="match status" value="1"/>
</dbReference>
<dbReference type="Proteomes" id="UP001152795">
    <property type="component" value="Unassembled WGS sequence"/>
</dbReference>
<evidence type="ECO:0000313" key="2">
    <source>
        <dbReference type="EMBL" id="CAB4009089.1"/>
    </source>
</evidence>
<protein>
    <submittedName>
        <fullName evidence="2">Deleted in malignant brain tumors 1 -like</fullName>
    </submittedName>
</protein>
<dbReference type="PRINTS" id="PR00258">
    <property type="entry name" value="SPERACTRCPTR"/>
</dbReference>
<sequence>MKLNVLLGFVALYICHCQARVQLRLTDGKHKYEGRVEAFVNSQWGPISARGWNKKAAQVVCRQLGFGGKVIRYTKGVTYGHPKGPRPVWLEAINCNGTENHIDDCNHSGWVKSKRRLNFFDLAGVMCYTAEGRVLFPPVASAWGDINVGINFTICGGEKLK</sequence>
<keyword evidence="3" id="KW-1185">Reference proteome</keyword>
<dbReference type="InterPro" id="IPR001190">
    <property type="entry name" value="SRCR"/>
</dbReference>
<dbReference type="SMART" id="SM00202">
    <property type="entry name" value="SR"/>
    <property type="match status" value="1"/>
</dbReference>
<gene>
    <name evidence="2" type="ORF">PACLA_8A077409</name>
</gene>
<dbReference type="PANTHER" id="PTHR48071:SF18">
    <property type="entry name" value="DELETED IN MALIGNANT BRAIN TUMORS 1 PROTEIN-RELATED"/>
    <property type="match status" value="1"/>
</dbReference>
<dbReference type="AlphaFoldDB" id="A0A7D9EFX8"/>
<dbReference type="SUPFAM" id="SSF56487">
    <property type="entry name" value="SRCR-like"/>
    <property type="match status" value="1"/>
</dbReference>
<dbReference type="GO" id="GO:0016020">
    <property type="term" value="C:membrane"/>
    <property type="evidence" value="ECO:0007669"/>
    <property type="project" value="InterPro"/>
</dbReference>
<dbReference type="EMBL" id="CACRXK020006334">
    <property type="protein sequence ID" value="CAB4009089.1"/>
    <property type="molecule type" value="Genomic_DNA"/>
</dbReference>